<evidence type="ECO:0000256" key="1">
    <source>
        <dbReference type="ARBA" id="ARBA00022450"/>
    </source>
</evidence>
<dbReference type="EMBL" id="JAMRXG010000015">
    <property type="protein sequence ID" value="MCM6777562.1"/>
    <property type="molecule type" value="Genomic_DNA"/>
</dbReference>
<accession>A0A9X2IZ00</accession>
<keyword evidence="3" id="KW-0808">Transferase</keyword>
<dbReference type="InterPro" id="IPR001227">
    <property type="entry name" value="Ac_transferase_dom_sf"/>
</dbReference>
<dbReference type="SUPFAM" id="SSF52151">
    <property type="entry name" value="FabD/lysophospholipase-like"/>
    <property type="match status" value="1"/>
</dbReference>
<dbReference type="InterPro" id="IPR016039">
    <property type="entry name" value="Thiolase-like"/>
</dbReference>
<dbReference type="InterPro" id="IPR057326">
    <property type="entry name" value="KR_dom"/>
</dbReference>
<dbReference type="Pfam" id="PF00698">
    <property type="entry name" value="Acyl_transf_1"/>
    <property type="match status" value="1"/>
</dbReference>
<keyword evidence="7" id="KW-1185">Reference proteome</keyword>
<dbReference type="PANTHER" id="PTHR43775:SF37">
    <property type="entry name" value="SI:DKEY-61P9.11"/>
    <property type="match status" value="1"/>
</dbReference>
<dbReference type="InterPro" id="IPR014030">
    <property type="entry name" value="Ketoacyl_synth_N"/>
</dbReference>
<keyword evidence="2" id="KW-0597">Phosphoprotein</keyword>
<feature type="domain" description="Ketosynthase family 3 (KS3)" evidence="5">
    <location>
        <begin position="1"/>
        <end position="338"/>
    </location>
</feature>
<dbReference type="GO" id="GO:0004312">
    <property type="term" value="F:fatty acid synthase activity"/>
    <property type="evidence" value="ECO:0007669"/>
    <property type="project" value="TreeGrafter"/>
</dbReference>
<dbReference type="InterPro" id="IPR016035">
    <property type="entry name" value="Acyl_Trfase/lysoPLipase"/>
</dbReference>
<protein>
    <submittedName>
        <fullName evidence="6">KR domain-containing protein</fullName>
    </submittedName>
</protein>
<dbReference type="SMART" id="SM00827">
    <property type="entry name" value="PKS_AT"/>
    <property type="match status" value="1"/>
</dbReference>
<dbReference type="Pfam" id="PF00109">
    <property type="entry name" value="ketoacyl-synt"/>
    <property type="match status" value="2"/>
</dbReference>
<reference evidence="6" key="1">
    <citation type="submission" date="2022-06" db="EMBL/GenBank/DDBJ databases">
        <title>Novel species in genus nocardia.</title>
        <authorList>
            <person name="Li F."/>
        </authorList>
    </citation>
    <scope>NUCLEOTIDE SEQUENCE</scope>
    <source>
        <strain evidence="6">CDC141</strain>
    </source>
</reference>
<dbReference type="SUPFAM" id="SSF51735">
    <property type="entry name" value="NAD(P)-binding Rossmann-fold domains"/>
    <property type="match status" value="1"/>
</dbReference>
<evidence type="ECO:0000256" key="3">
    <source>
        <dbReference type="ARBA" id="ARBA00022679"/>
    </source>
</evidence>
<dbReference type="Pfam" id="PF08659">
    <property type="entry name" value="KR"/>
    <property type="match status" value="1"/>
</dbReference>
<name>A0A9X2IZ00_9NOCA</name>
<proteinExistence type="predicted"/>
<dbReference type="PROSITE" id="PS52004">
    <property type="entry name" value="KS3_2"/>
    <property type="match status" value="1"/>
</dbReference>
<evidence type="ECO:0000313" key="7">
    <source>
        <dbReference type="Proteomes" id="UP001139157"/>
    </source>
</evidence>
<evidence type="ECO:0000256" key="2">
    <source>
        <dbReference type="ARBA" id="ARBA00022553"/>
    </source>
</evidence>
<evidence type="ECO:0000256" key="4">
    <source>
        <dbReference type="ARBA" id="ARBA00023268"/>
    </source>
</evidence>
<dbReference type="Pfam" id="PF02801">
    <property type="entry name" value="Ketoacyl-synt_C"/>
    <property type="match status" value="1"/>
</dbReference>
<dbReference type="Gene3D" id="3.40.50.720">
    <property type="entry name" value="NAD(P)-binding Rossmann-like Domain"/>
    <property type="match status" value="1"/>
</dbReference>
<dbReference type="AlphaFoldDB" id="A0A9X2IZ00"/>
<comment type="caution">
    <text evidence="6">The sequence shown here is derived from an EMBL/GenBank/DDBJ whole genome shotgun (WGS) entry which is preliminary data.</text>
</comment>
<evidence type="ECO:0000259" key="5">
    <source>
        <dbReference type="PROSITE" id="PS52004"/>
    </source>
</evidence>
<keyword evidence="4" id="KW-0511">Multifunctional enzyme</keyword>
<dbReference type="PANTHER" id="PTHR43775">
    <property type="entry name" value="FATTY ACID SYNTHASE"/>
    <property type="match status" value="1"/>
</dbReference>
<dbReference type="Proteomes" id="UP001139157">
    <property type="component" value="Unassembled WGS sequence"/>
</dbReference>
<dbReference type="InterPro" id="IPR016036">
    <property type="entry name" value="Malonyl_transacylase_ACP-bd"/>
</dbReference>
<dbReference type="InterPro" id="IPR036291">
    <property type="entry name" value="NAD(P)-bd_dom_sf"/>
</dbReference>
<dbReference type="Gene3D" id="3.30.70.3290">
    <property type="match status" value="1"/>
</dbReference>
<dbReference type="InterPro" id="IPR050091">
    <property type="entry name" value="PKS_NRPS_Biosynth_Enz"/>
</dbReference>
<dbReference type="Gene3D" id="3.40.366.10">
    <property type="entry name" value="Malonyl-Coenzyme A Acyl Carrier Protein, domain 2"/>
    <property type="match status" value="1"/>
</dbReference>
<gene>
    <name evidence="6" type="ORF">NDR86_29145</name>
</gene>
<dbReference type="GO" id="GO:0006633">
    <property type="term" value="P:fatty acid biosynthetic process"/>
    <property type="evidence" value="ECO:0007669"/>
    <property type="project" value="TreeGrafter"/>
</dbReference>
<dbReference type="SMART" id="SM00822">
    <property type="entry name" value="PKS_KR"/>
    <property type="match status" value="1"/>
</dbReference>
<dbReference type="InterPro" id="IPR014043">
    <property type="entry name" value="Acyl_transferase_dom"/>
</dbReference>
<dbReference type="CDD" id="cd00833">
    <property type="entry name" value="PKS"/>
    <property type="match status" value="1"/>
</dbReference>
<dbReference type="SUPFAM" id="SSF53901">
    <property type="entry name" value="Thiolase-like"/>
    <property type="match status" value="1"/>
</dbReference>
<dbReference type="InterPro" id="IPR014031">
    <property type="entry name" value="Ketoacyl_synth_C"/>
</dbReference>
<organism evidence="6 7">
    <name type="scientific">Nocardia pulmonis</name>
    <dbReference type="NCBI Taxonomy" id="2951408"/>
    <lineage>
        <taxon>Bacteria</taxon>
        <taxon>Bacillati</taxon>
        <taxon>Actinomycetota</taxon>
        <taxon>Actinomycetes</taxon>
        <taxon>Mycobacteriales</taxon>
        <taxon>Nocardiaceae</taxon>
        <taxon>Nocardia</taxon>
    </lineage>
</organism>
<sequence length="1233" mass="128777">MTDPEPRHRPVSIIGIGCRMPGAVGVRRFWGLLTGDPAEHAEFVFDHDWFGINTDAAAALDPRERSSLTVAVEAIDDAGIGYRARGSPAAVLFGASGSNMIANRVSQALDLRGPSLVLDSAGSSSLAAVDLAVRLLADGTVPWALVGGVDAADVCTVLVLQRTVDARREGNRVYAELLGTAVGSDGRVGPDGATRRRIIRTAWERAGIDPHAAGYFECHGDATSAADAVEIEALAQVLHAGSEPAAKIWIGSVTADLGPLEAAAGVTGLAKAALCIDRGIIVPASVFRQRSAALRLDERGLRVPTEPIGWQEVAARGRVAGVGSVGRGGTAAHAVLRGVAQSTPERAVDPPILIPIGGADPARLRSTAGRWADALLASHPPLPEFASASARLLPEPVRAVVFADKHAEAVARLRALARGHADGNAAVLGPTARRHDGGVLLLFPGGGGGQARMGWVLAARYPTFARAIAEVTEAVVRAGGRRVWTPRHGFVPGAAAMFVFQIALAELVRAWGIRFDAVIGYGRGEFAAAAVSGALALDDAARLMVAWTPSRSAPPRAVLLETTPEEAGRLVEPLRGEVAVAAVHGPDAVVVAGAARRLDAVVRRARRRGMAVRAVPADLGLGDPADPPVFAKPLAGLRPGAPDVPLYSTTRRGAVITDAVLDADYWAENLCGTVHFAAALESAAADGITTVLEIAPQPILAPVVRDYPDFRESTHPMAGTNEAVAFLGGIARLYLEGRDVDWSAHGAFTGTVLERCWRADVSDGHLPAGDRTDRVRVTRERPAAQPPIESHRVATGYDATVATALEWAASVLRTENWVRIAPPVDPPPRPNRALVLGESPLAVALARTLDRSVPTRRVPGAITTALAELREPTAVIVVWSPRNREDAPAAAAARALELLRELRGCPAVAALTVVLRDRTQIAQRGVAGVIRALRSDTTPPTRLIWCAAEDAPAVAAAALNYDATDELSIDGPSVTARRFRPASPTPAQRAIAPEGTYVVTGGLGVLGAVAVRWLLLGGARDVVILTRTPRPLPPLLEGLDDRIVVARCDVTDRADLASALDDIRACGSAIRGLVHAAGVGARGETGSAPGESLDRSFAPTVLAALDLLELTAADSIDFALLFAIAAEGLSGPGAVVRAAIGSALDAVAATRLGAHTTSIAWGSWGSDHPARPLRRAGITPLDPARATAILTRILDYREPTLLALDYTPAADHHAPNRHLHTLFTNPITPQPLS</sequence>
<keyword evidence="1" id="KW-0596">Phosphopantetheine</keyword>
<dbReference type="InterPro" id="IPR013968">
    <property type="entry name" value="PKS_KR"/>
</dbReference>
<dbReference type="SMART" id="SM00825">
    <property type="entry name" value="PKS_KS"/>
    <property type="match status" value="1"/>
</dbReference>
<dbReference type="SUPFAM" id="SSF55048">
    <property type="entry name" value="Probable ACP-binding domain of malonyl-CoA ACP transacylase"/>
    <property type="match status" value="1"/>
</dbReference>
<evidence type="ECO:0000313" key="6">
    <source>
        <dbReference type="EMBL" id="MCM6777562.1"/>
    </source>
</evidence>
<dbReference type="RefSeq" id="WP_251916824.1">
    <property type="nucleotide sequence ID" value="NZ_JAMRXG010000015.1"/>
</dbReference>
<dbReference type="InterPro" id="IPR020841">
    <property type="entry name" value="PKS_Beta-ketoAc_synthase_dom"/>
</dbReference>
<dbReference type="Gene3D" id="3.40.47.10">
    <property type="match status" value="2"/>
</dbReference>